<feature type="non-terminal residue" evidence="2">
    <location>
        <position position="59"/>
    </location>
</feature>
<proteinExistence type="predicted"/>
<feature type="chain" id="PRO_5002111407" evidence="1">
    <location>
        <begin position="21"/>
        <end position="59"/>
    </location>
</feature>
<reference evidence="2" key="1">
    <citation type="submission" date="2014-12" db="EMBL/GenBank/DDBJ databases">
        <title>Insight into the proteome of Arion vulgaris.</title>
        <authorList>
            <person name="Aradska J."/>
            <person name="Bulat T."/>
            <person name="Smidak R."/>
            <person name="Sarate P."/>
            <person name="Gangsoo J."/>
            <person name="Sialana F."/>
            <person name="Bilban M."/>
            <person name="Lubec G."/>
        </authorList>
    </citation>
    <scope>NUCLEOTIDE SEQUENCE</scope>
    <source>
        <tissue evidence="2">Skin</tissue>
    </source>
</reference>
<protein>
    <submittedName>
        <fullName evidence="2">Uncharacterized protein</fullName>
    </submittedName>
</protein>
<name>A0A0B7A0C2_9EUPU</name>
<accession>A0A0B7A0C2</accession>
<sequence length="59" mass="6549">MGAVLLHWLLNLLQRQVVTCSIEMAFYLTSNGSQVVLVEYQRNTGIKTAGNMLIDPIAL</sequence>
<dbReference type="AlphaFoldDB" id="A0A0B7A0C2"/>
<dbReference type="EMBL" id="HACG01027484">
    <property type="protein sequence ID" value="CEK74349.1"/>
    <property type="molecule type" value="Transcribed_RNA"/>
</dbReference>
<evidence type="ECO:0000256" key="1">
    <source>
        <dbReference type="SAM" id="SignalP"/>
    </source>
</evidence>
<gene>
    <name evidence="2" type="primary">ORF90687</name>
</gene>
<organism evidence="2">
    <name type="scientific">Arion vulgaris</name>
    <dbReference type="NCBI Taxonomy" id="1028688"/>
    <lineage>
        <taxon>Eukaryota</taxon>
        <taxon>Metazoa</taxon>
        <taxon>Spiralia</taxon>
        <taxon>Lophotrochozoa</taxon>
        <taxon>Mollusca</taxon>
        <taxon>Gastropoda</taxon>
        <taxon>Heterobranchia</taxon>
        <taxon>Euthyneura</taxon>
        <taxon>Panpulmonata</taxon>
        <taxon>Eupulmonata</taxon>
        <taxon>Stylommatophora</taxon>
        <taxon>Helicina</taxon>
        <taxon>Arionoidea</taxon>
        <taxon>Arionidae</taxon>
        <taxon>Arion</taxon>
    </lineage>
</organism>
<evidence type="ECO:0000313" key="2">
    <source>
        <dbReference type="EMBL" id="CEK74349.1"/>
    </source>
</evidence>
<keyword evidence="1" id="KW-0732">Signal</keyword>
<feature type="signal peptide" evidence="1">
    <location>
        <begin position="1"/>
        <end position="20"/>
    </location>
</feature>